<dbReference type="SUPFAM" id="SSF50998">
    <property type="entry name" value="Quinoprotein alcohol dehydrogenase-like"/>
    <property type="match status" value="1"/>
</dbReference>
<dbReference type="InterPro" id="IPR009081">
    <property type="entry name" value="PP-bd_ACP"/>
</dbReference>
<dbReference type="Gene3D" id="3.30.300.30">
    <property type="match status" value="1"/>
</dbReference>
<dbReference type="InterPro" id="IPR045851">
    <property type="entry name" value="AMP-bd_C_sf"/>
</dbReference>
<sequence length="981" mass="106051">MQSGMATDAPSVLDNIPFLNPECHEQVAIEGPHVCVTFAQLASDTAVLQKALASVSCVALSLPYGVAQIVALCGAVASRVVFVPVDETQSMERIEWILREAGVQGLLCDESSSSLLGHLRATRMPTLSITSLSIHRMCLATWSSSPLPPALLMHPDAMYVLFTSGSSRGTPSGVVGSYRATSNRLAWMWRVFPFTAHEKVLRSTKLTFVDALWEILGTLWHLVPLVLVPSSPVDSFQPPLVVAFDATIAAIERFRVTRVTVVPSLLQLLLQSHAPLSCIRYVLVSGETFHGQLLVRAMRWAPTTTFVNLFGSTEVSGDVTAHVASLADMTLAVEAAYLADGVPIGTMIVDNTTIKLMQGHDQVNDVGELWVAGSALALGYLESANTRSSAFQEQRGQRWFRTGDECAWRGGALMFRGRHDSQVKISGVAVHLDAIEAQVQMWLATHKELKRPWYVGVVAVSSTQHWLQLDTLVIVVGCEDDGSSTALSENDTACMMTSLHASHIYAQVSTRVLCLATDDFPFTSSGKVDRVRLKALVSRPRDILQSDDTLTAILAKHIDVTHMDDSKTLVEMGANSLVATMVLHALRRQCGLVLELTDVHKLSIAALRGHVQSSKRALSPLRSSSPTTSSKRIKPTRDNTSMRLYIAWQVAVQKCIDATPLIVRRPDTADPWIVVGSHDHYVICVDGAKPESVVWRTELPDRVESSCARHDESVFVGCYDGGIYSLALSTGEIQWVFMTHDQVKCSPLVVPARSVVVCGSHDHHLYGLDVASGDCVFEIPFQGSIFSTPAYDPSRALLFCASTAGELQAHAWPSHPPSTTPTWVHKLKAPVFSNLVVIGPVLLVGCADGCLYSFSLDGAEIWHIPTAKPIFSTPCVVDTWVVFGSHDGILRCALLATGALVASVTLGHDAIFASPTIVASAPPLVGACTTDGVLHLWNPLETTCRASLALGGAVFSSPVALDDTIYVGTRANALLCVRGWR</sequence>
<evidence type="ECO:0000256" key="3">
    <source>
        <dbReference type="SAM" id="MobiDB-lite"/>
    </source>
</evidence>
<dbReference type="PANTHER" id="PTHR44394">
    <property type="entry name" value="BETA-ALANINE-ACTIVATING ENZYME"/>
    <property type="match status" value="1"/>
</dbReference>
<dbReference type="OrthoDB" id="408177at2759"/>
<dbReference type="InterPro" id="IPR002372">
    <property type="entry name" value="PQQ_rpt_dom"/>
</dbReference>
<dbReference type="Proteomes" id="UP000332933">
    <property type="component" value="Unassembled WGS sequence"/>
</dbReference>
<evidence type="ECO:0000313" key="7">
    <source>
        <dbReference type="Proteomes" id="UP000332933"/>
    </source>
</evidence>
<dbReference type="AlphaFoldDB" id="A0A485KYG6"/>
<dbReference type="PROSITE" id="PS50075">
    <property type="entry name" value="CARRIER"/>
    <property type="match status" value="1"/>
</dbReference>
<dbReference type="Pfam" id="PF13570">
    <property type="entry name" value="Beta-prop_ACSF4"/>
    <property type="match status" value="1"/>
</dbReference>
<reference evidence="5" key="2">
    <citation type="submission" date="2019-06" db="EMBL/GenBank/DDBJ databases">
        <title>Genomics analysis of Aphanomyces spp. identifies a new class of oomycete effector associated with host adaptation.</title>
        <authorList>
            <person name="Gaulin E."/>
        </authorList>
    </citation>
    <scope>NUCLEOTIDE SEQUENCE</scope>
    <source>
        <strain evidence="5">CBS 578.67</strain>
    </source>
</reference>
<keyword evidence="7" id="KW-1185">Reference proteome</keyword>
<keyword evidence="1" id="KW-0596">Phosphopantetheine</keyword>
<dbReference type="InterPro" id="IPR052091">
    <property type="entry name" value="Beta-ala_Activ/Resist"/>
</dbReference>
<accession>A0A485KYG6</accession>
<proteinExistence type="predicted"/>
<dbReference type="PROSITE" id="PS00012">
    <property type="entry name" value="PHOSPHOPANTETHEINE"/>
    <property type="match status" value="1"/>
</dbReference>
<dbReference type="EMBL" id="CAADRA010005469">
    <property type="protein sequence ID" value="VFT90214.1"/>
    <property type="molecule type" value="Genomic_DNA"/>
</dbReference>
<dbReference type="InterPro" id="IPR042099">
    <property type="entry name" value="ANL_N_sf"/>
</dbReference>
<organism evidence="6 7">
    <name type="scientific">Aphanomyces stellatus</name>
    <dbReference type="NCBI Taxonomy" id="120398"/>
    <lineage>
        <taxon>Eukaryota</taxon>
        <taxon>Sar</taxon>
        <taxon>Stramenopiles</taxon>
        <taxon>Oomycota</taxon>
        <taxon>Saprolegniomycetes</taxon>
        <taxon>Saprolegniales</taxon>
        <taxon>Verrucalvaceae</taxon>
        <taxon>Aphanomyces</taxon>
    </lineage>
</organism>
<keyword evidence="2" id="KW-0597">Phosphoprotein</keyword>
<reference evidence="6 7" key="1">
    <citation type="submission" date="2019-03" db="EMBL/GenBank/DDBJ databases">
        <authorList>
            <person name="Gaulin E."/>
            <person name="Dumas B."/>
        </authorList>
    </citation>
    <scope>NUCLEOTIDE SEQUENCE [LARGE SCALE GENOMIC DNA]</scope>
    <source>
        <strain evidence="6">CBS 568.67</strain>
    </source>
</reference>
<dbReference type="Pfam" id="PF00550">
    <property type="entry name" value="PP-binding"/>
    <property type="match status" value="1"/>
</dbReference>
<dbReference type="Gene3D" id="3.40.50.12780">
    <property type="entry name" value="N-terminal domain of ligase-like"/>
    <property type="match status" value="1"/>
</dbReference>
<dbReference type="InterPro" id="IPR011047">
    <property type="entry name" value="Quinoprotein_ADH-like_sf"/>
</dbReference>
<feature type="domain" description="Carrier" evidence="4">
    <location>
        <begin position="541"/>
        <end position="618"/>
    </location>
</feature>
<feature type="region of interest" description="Disordered" evidence="3">
    <location>
        <begin position="616"/>
        <end position="635"/>
    </location>
</feature>
<dbReference type="SUPFAM" id="SSF56801">
    <property type="entry name" value="Acetyl-CoA synthetase-like"/>
    <property type="match status" value="1"/>
</dbReference>
<evidence type="ECO:0000259" key="4">
    <source>
        <dbReference type="PROSITE" id="PS50075"/>
    </source>
</evidence>
<gene>
    <name evidence="6" type="primary">Aste57867_13375</name>
    <name evidence="5" type="ORF">As57867_013325</name>
    <name evidence="6" type="ORF">ASTE57867_13375</name>
</gene>
<dbReference type="GO" id="GO:0043041">
    <property type="term" value="P:amino acid activation for nonribosomal peptide biosynthetic process"/>
    <property type="evidence" value="ECO:0007669"/>
    <property type="project" value="TreeGrafter"/>
</dbReference>
<dbReference type="InterPro" id="IPR036736">
    <property type="entry name" value="ACP-like_sf"/>
</dbReference>
<dbReference type="SMART" id="SM00564">
    <property type="entry name" value="PQQ"/>
    <property type="match status" value="4"/>
</dbReference>
<dbReference type="Pfam" id="PF00501">
    <property type="entry name" value="AMP-binding"/>
    <property type="match status" value="1"/>
</dbReference>
<dbReference type="InterPro" id="IPR000873">
    <property type="entry name" value="AMP-dep_synth/lig_dom"/>
</dbReference>
<evidence type="ECO:0000256" key="1">
    <source>
        <dbReference type="ARBA" id="ARBA00022450"/>
    </source>
</evidence>
<dbReference type="Gene3D" id="1.10.1200.10">
    <property type="entry name" value="ACP-like"/>
    <property type="match status" value="1"/>
</dbReference>
<dbReference type="SUPFAM" id="SSF47336">
    <property type="entry name" value="ACP-like"/>
    <property type="match status" value="1"/>
</dbReference>
<protein>
    <submittedName>
        <fullName evidence="6">Aste57867_13375 protein</fullName>
    </submittedName>
</protein>
<evidence type="ECO:0000313" key="5">
    <source>
        <dbReference type="EMBL" id="KAF0695855.1"/>
    </source>
</evidence>
<dbReference type="PANTHER" id="PTHR44394:SF1">
    <property type="entry name" value="BETA-ALANINE-ACTIVATING ENZYME"/>
    <property type="match status" value="1"/>
</dbReference>
<name>A0A485KYG6_9STRA</name>
<dbReference type="EMBL" id="VJMH01005448">
    <property type="protein sequence ID" value="KAF0695855.1"/>
    <property type="molecule type" value="Genomic_DNA"/>
</dbReference>
<dbReference type="Gene3D" id="2.130.10.10">
    <property type="entry name" value="YVTN repeat-like/Quinoprotein amine dehydrogenase"/>
    <property type="match status" value="2"/>
</dbReference>
<dbReference type="InterPro" id="IPR018391">
    <property type="entry name" value="PQQ_b-propeller_rpt"/>
</dbReference>
<dbReference type="InterPro" id="IPR006162">
    <property type="entry name" value="Ppantetheine_attach_site"/>
</dbReference>
<evidence type="ECO:0000256" key="2">
    <source>
        <dbReference type="ARBA" id="ARBA00022553"/>
    </source>
</evidence>
<evidence type="ECO:0000313" key="6">
    <source>
        <dbReference type="EMBL" id="VFT90214.1"/>
    </source>
</evidence>
<feature type="compositionally biased region" description="Low complexity" evidence="3">
    <location>
        <begin position="616"/>
        <end position="630"/>
    </location>
</feature>
<dbReference type="InterPro" id="IPR015943">
    <property type="entry name" value="WD40/YVTN_repeat-like_dom_sf"/>
</dbReference>